<dbReference type="InterPro" id="IPR027417">
    <property type="entry name" value="P-loop_NTPase"/>
</dbReference>
<accession>X1KNR0</accession>
<evidence type="ECO:0000313" key="2">
    <source>
        <dbReference type="EMBL" id="GAI08712.1"/>
    </source>
</evidence>
<dbReference type="Pfam" id="PF13175">
    <property type="entry name" value="AAA_15"/>
    <property type="match status" value="1"/>
</dbReference>
<comment type="caution">
    <text evidence="2">The sequence shown here is derived from an EMBL/GenBank/DDBJ whole genome shotgun (WGS) entry which is preliminary data.</text>
</comment>
<evidence type="ECO:0000259" key="1">
    <source>
        <dbReference type="Pfam" id="PF13175"/>
    </source>
</evidence>
<sequence>MILRQALVQNFRSVVDSGVVRIEEGITVLIGKNEQGKTNFLKALASSNQGRSYSPGELPNHLRPSLEEKPPQEIPIVTLWFEPDPGDRTVLKEIVEDIDSVKLLRVTKFYDGSYQFSVSKEQSPEQPLQFARPDTSPEVDEIRRVAEELRAKLLGHTDRLPEFAPSKDKIAQLTESLATADFAKVGQLAEVRRTFDPRNSWLYEYHLKRILKVLEATVRWYIS</sequence>
<dbReference type="SUPFAM" id="SSF52540">
    <property type="entry name" value="P-loop containing nucleoside triphosphate hydrolases"/>
    <property type="match status" value="1"/>
</dbReference>
<gene>
    <name evidence="2" type="ORF">S06H3_12571</name>
</gene>
<dbReference type="Gene3D" id="3.40.50.300">
    <property type="entry name" value="P-loop containing nucleotide triphosphate hydrolases"/>
    <property type="match status" value="1"/>
</dbReference>
<protein>
    <recommendedName>
        <fullName evidence="1">Endonuclease GajA/Old nuclease/RecF-like AAA domain-containing protein</fullName>
    </recommendedName>
</protein>
<organism evidence="2">
    <name type="scientific">marine sediment metagenome</name>
    <dbReference type="NCBI Taxonomy" id="412755"/>
    <lineage>
        <taxon>unclassified sequences</taxon>
        <taxon>metagenomes</taxon>
        <taxon>ecological metagenomes</taxon>
    </lineage>
</organism>
<proteinExistence type="predicted"/>
<reference evidence="2" key="1">
    <citation type="journal article" date="2014" name="Front. Microbiol.">
        <title>High frequency of phylogenetically diverse reductive dehalogenase-homologous genes in deep subseafloor sedimentary metagenomes.</title>
        <authorList>
            <person name="Kawai M."/>
            <person name="Futagami T."/>
            <person name="Toyoda A."/>
            <person name="Takaki Y."/>
            <person name="Nishi S."/>
            <person name="Hori S."/>
            <person name="Arai W."/>
            <person name="Tsubouchi T."/>
            <person name="Morono Y."/>
            <person name="Uchiyama I."/>
            <person name="Ito T."/>
            <person name="Fujiyama A."/>
            <person name="Inagaki F."/>
            <person name="Takami H."/>
        </authorList>
    </citation>
    <scope>NUCLEOTIDE SEQUENCE</scope>
    <source>
        <strain evidence="2">Expedition CK06-06</strain>
    </source>
</reference>
<dbReference type="AlphaFoldDB" id="X1KNR0"/>
<feature type="domain" description="Endonuclease GajA/Old nuclease/RecF-like AAA" evidence="1">
    <location>
        <begin position="1"/>
        <end position="44"/>
    </location>
</feature>
<name>X1KNR0_9ZZZZ</name>
<dbReference type="InterPro" id="IPR041685">
    <property type="entry name" value="AAA_GajA/Old/RecF-like"/>
</dbReference>
<dbReference type="EMBL" id="BARV01006147">
    <property type="protein sequence ID" value="GAI08712.1"/>
    <property type="molecule type" value="Genomic_DNA"/>
</dbReference>